<accession>A0ABS7RJY1</accession>
<organism evidence="2 3">
    <name type="scientific">Nocardioides jiangsuensis</name>
    <dbReference type="NCBI Taxonomy" id="2866161"/>
    <lineage>
        <taxon>Bacteria</taxon>
        <taxon>Bacillati</taxon>
        <taxon>Actinomycetota</taxon>
        <taxon>Actinomycetes</taxon>
        <taxon>Propionibacteriales</taxon>
        <taxon>Nocardioidaceae</taxon>
        <taxon>Nocardioides</taxon>
    </lineage>
</organism>
<gene>
    <name evidence="2" type="ORF">K1X13_04805</name>
</gene>
<comment type="caution">
    <text evidence="2">The sequence shown here is derived from an EMBL/GenBank/DDBJ whole genome shotgun (WGS) entry which is preliminary data.</text>
</comment>
<evidence type="ECO:0000256" key="1">
    <source>
        <dbReference type="SAM" id="Phobius"/>
    </source>
</evidence>
<feature type="transmembrane region" description="Helical" evidence="1">
    <location>
        <begin position="93"/>
        <end position="116"/>
    </location>
</feature>
<dbReference type="RefSeq" id="WP_221023851.1">
    <property type="nucleotide sequence ID" value="NZ_JAIEZQ010000001.1"/>
</dbReference>
<name>A0ABS7RJY1_9ACTN</name>
<dbReference type="Proteomes" id="UP000754710">
    <property type="component" value="Unassembled WGS sequence"/>
</dbReference>
<sequence>MSIRNAGVQRHMHQGIAVSRLLVASAVTGIAVLLSGLVWLLGQAQYLNDYCASPRSHFSPPEASGGRPAYMDNPITVTCEYDGLPTVYVTEPFPLIGAVLLAGAVIAVALIAFSWARSSAR</sequence>
<evidence type="ECO:0008006" key="4">
    <source>
        <dbReference type="Google" id="ProtNLM"/>
    </source>
</evidence>
<keyword evidence="1" id="KW-0812">Transmembrane</keyword>
<evidence type="ECO:0000313" key="2">
    <source>
        <dbReference type="EMBL" id="MBY9074140.1"/>
    </source>
</evidence>
<dbReference type="EMBL" id="JAIEZQ010000001">
    <property type="protein sequence ID" value="MBY9074140.1"/>
    <property type="molecule type" value="Genomic_DNA"/>
</dbReference>
<feature type="transmembrane region" description="Helical" evidence="1">
    <location>
        <begin position="21"/>
        <end position="41"/>
    </location>
</feature>
<keyword evidence="1" id="KW-0472">Membrane</keyword>
<keyword evidence="3" id="KW-1185">Reference proteome</keyword>
<keyword evidence="1" id="KW-1133">Transmembrane helix</keyword>
<proteinExistence type="predicted"/>
<protein>
    <recommendedName>
        <fullName evidence="4">DUF3592 domain-containing protein</fullName>
    </recommendedName>
</protein>
<reference evidence="2 3" key="1">
    <citation type="submission" date="2021-08" db="EMBL/GenBank/DDBJ databases">
        <title>Nocardioides bacterium WL0053 sp. nov., isolated from the sediment.</title>
        <authorList>
            <person name="Wang L."/>
            <person name="Zhang D."/>
            <person name="Zhang A."/>
        </authorList>
    </citation>
    <scope>NUCLEOTIDE SEQUENCE [LARGE SCALE GENOMIC DNA]</scope>
    <source>
        <strain evidence="2 3">WL0053</strain>
    </source>
</reference>
<evidence type="ECO:0000313" key="3">
    <source>
        <dbReference type="Proteomes" id="UP000754710"/>
    </source>
</evidence>